<feature type="domain" description="BTB" evidence="1">
    <location>
        <begin position="31"/>
        <end position="98"/>
    </location>
</feature>
<dbReference type="SUPFAM" id="SSF54695">
    <property type="entry name" value="POZ domain"/>
    <property type="match status" value="1"/>
</dbReference>
<comment type="caution">
    <text evidence="2">The sequence shown here is derived from an EMBL/GenBank/DDBJ whole genome shotgun (WGS) entry which is preliminary data.</text>
</comment>
<dbReference type="EMBL" id="CAICTM010000080">
    <property type="protein sequence ID" value="CAB9500311.1"/>
    <property type="molecule type" value="Genomic_DNA"/>
</dbReference>
<dbReference type="PANTHER" id="PTHR24410">
    <property type="entry name" value="HL07962P-RELATED"/>
    <property type="match status" value="1"/>
</dbReference>
<proteinExistence type="predicted"/>
<keyword evidence="3" id="KW-1185">Reference proteome</keyword>
<dbReference type="Gene3D" id="2.60.120.920">
    <property type="match status" value="1"/>
</dbReference>
<dbReference type="SMART" id="SM00225">
    <property type="entry name" value="BTB"/>
    <property type="match status" value="1"/>
</dbReference>
<dbReference type="InterPro" id="IPR051481">
    <property type="entry name" value="BTB-POZ/Galectin-3-binding"/>
</dbReference>
<sequence>MSSAFKLMEDVREETSLEGALLQALEDRTFHDVTLLASDGVQVPAHRVLLAFRSEMFKAMLMGDSSEAASPTIEVDFPGAVVNAVVEYIYTSKVRSLSELHPGNVEENGDISEANHEDFQTLVTIAAAAAYCNLPKLCAVINDKMETYVKQFPSLSVAVLEACAQERPAISKHLLEMALSNIRHNKVDILKQGILCSLSSPVLAIILSDEKSLAPEYKCFDMVRLWSEGGSGVEENRQALAKELVKCHLKLHWITPDVLADSVAPSGLVDIEQLAEAYKRQAIMAKHQYGVCFEKPGCFSNPIWCDSQTKTVAESRPASNWKSDKLVCPPLVEGCKYKWTIDTTGTKAAENIMIGVAKHSANLDNNTHCGSQCSCWVVCCSTGHAWYSGGQKEFVGAMCGQSHVTVVLDLSPAEANNGSLSISVNGARPLIVTRSMKACLDSSTDGYVPVVSCCSGTSVNIISIKEVC</sequence>
<dbReference type="SUPFAM" id="SSF49899">
    <property type="entry name" value="Concanavalin A-like lectins/glucanases"/>
    <property type="match status" value="1"/>
</dbReference>
<name>A0A9N8DGM3_9STRA</name>
<dbReference type="InterPro" id="IPR011333">
    <property type="entry name" value="SKP1/BTB/POZ_sf"/>
</dbReference>
<dbReference type="InterPro" id="IPR043136">
    <property type="entry name" value="B30.2/SPRY_sf"/>
</dbReference>
<dbReference type="OrthoDB" id="9979965at2759"/>
<dbReference type="Pfam" id="PF00651">
    <property type="entry name" value="BTB"/>
    <property type="match status" value="1"/>
</dbReference>
<gene>
    <name evidence="2" type="ORF">SEMRO_81_G043390.1</name>
</gene>
<evidence type="ECO:0000313" key="2">
    <source>
        <dbReference type="EMBL" id="CAB9500311.1"/>
    </source>
</evidence>
<dbReference type="CDD" id="cd11709">
    <property type="entry name" value="SPRY"/>
    <property type="match status" value="1"/>
</dbReference>
<accession>A0A9N8DGM3</accession>
<dbReference type="AlphaFoldDB" id="A0A9N8DGM3"/>
<evidence type="ECO:0000259" key="1">
    <source>
        <dbReference type="PROSITE" id="PS50097"/>
    </source>
</evidence>
<organism evidence="2 3">
    <name type="scientific">Seminavis robusta</name>
    <dbReference type="NCBI Taxonomy" id="568900"/>
    <lineage>
        <taxon>Eukaryota</taxon>
        <taxon>Sar</taxon>
        <taxon>Stramenopiles</taxon>
        <taxon>Ochrophyta</taxon>
        <taxon>Bacillariophyta</taxon>
        <taxon>Bacillariophyceae</taxon>
        <taxon>Bacillariophycidae</taxon>
        <taxon>Naviculales</taxon>
        <taxon>Naviculaceae</taxon>
        <taxon>Seminavis</taxon>
    </lineage>
</organism>
<dbReference type="PROSITE" id="PS50097">
    <property type="entry name" value="BTB"/>
    <property type="match status" value="1"/>
</dbReference>
<reference evidence="2" key="1">
    <citation type="submission" date="2020-06" db="EMBL/GenBank/DDBJ databases">
        <authorList>
            <consortium name="Plant Systems Biology data submission"/>
        </authorList>
    </citation>
    <scope>NUCLEOTIDE SEQUENCE</scope>
    <source>
        <strain evidence="2">D6</strain>
    </source>
</reference>
<evidence type="ECO:0000313" key="3">
    <source>
        <dbReference type="Proteomes" id="UP001153069"/>
    </source>
</evidence>
<dbReference type="Proteomes" id="UP001153069">
    <property type="component" value="Unassembled WGS sequence"/>
</dbReference>
<dbReference type="InterPro" id="IPR013320">
    <property type="entry name" value="ConA-like_dom_sf"/>
</dbReference>
<protein>
    <submittedName>
        <fullName evidence="2">Kelch-like protein 2</fullName>
    </submittedName>
</protein>
<dbReference type="CDD" id="cd18186">
    <property type="entry name" value="BTB_POZ_ZBTB_KLHL-like"/>
    <property type="match status" value="1"/>
</dbReference>
<dbReference type="Gene3D" id="3.30.710.10">
    <property type="entry name" value="Potassium Channel Kv1.1, Chain A"/>
    <property type="match status" value="1"/>
</dbReference>
<dbReference type="InterPro" id="IPR000210">
    <property type="entry name" value="BTB/POZ_dom"/>
</dbReference>
<dbReference type="PANTHER" id="PTHR24410:SF23">
    <property type="entry name" value="BTB DOMAIN-CONTAINING PROTEIN-RELATED"/>
    <property type="match status" value="1"/>
</dbReference>